<protein>
    <recommendedName>
        <fullName evidence="3">F-box domain-containing protein</fullName>
    </recommendedName>
</protein>
<accession>A0A8S0WLL0</accession>
<sequence length="485" mass="54731">MTTGALPPELLILIIERVDSDGDLLRLAGASRQLHSISIEALFARHKVVPLDKDLRLSFSTPEAAIAVLSALATSLDVVGASLDSLSYDCGWVFEPKRLLKELHLLTRYVSKLSSMNQVTLRLAAPLEGWPSQWKDRTVALLEAILSKSCRRIRIDSSQMSSFPDQDILSPWMTAIATKQSEWTKWYLPPTVQRDSTTSDLHTCAVLTFPPFLRQFYLDTLKYNSDSLTDLTFKNIFGGGTDWDTLISNVSFPALQRLSVIYAVISRDVMVKFLIKHPTITSFEYHHIRYRTTPMKPVRNTLCENLTKLTTTPEHILNFFPPPTKLYQLENLTIKVDQLARPLFQPLEDSFRRLAPFGGTIQLSLEISRPGLGFGVWFDTIPRLGASFDPSARPETQLRCVKKLVVDNGNWGFAKNFLRGLPAWLGLFPELTEVVLIQNGLRYVSSELDPLEEELLVKLARACPGLRSISVKDTIEWTHSFPRSS</sequence>
<dbReference type="EMBL" id="CACVBS010000029">
    <property type="protein sequence ID" value="CAA7260392.1"/>
    <property type="molecule type" value="Genomic_DNA"/>
</dbReference>
<evidence type="ECO:0008006" key="3">
    <source>
        <dbReference type="Google" id="ProtNLM"/>
    </source>
</evidence>
<name>A0A8S0WLL0_CYCAE</name>
<reference evidence="1 2" key="1">
    <citation type="submission" date="2020-01" db="EMBL/GenBank/DDBJ databases">
        <authorList>
            <person name="Gupta K D."/>
        </authorList>
    </citation>
    <scope>NUCLEOTIDE SEQUENCE [LARGE SCALE GENOMIC DNA]</scope>
</reference>
<dbReference type="AlphaFoldDB" id="A0A8S0WLL0"/>
<dbReference type="Proteomes" id="UP000467700">
    <property type="component" value="Unassembled WGS sequence"/>
</dbReference>
<evidence type="ECO:0000313" key="2">
    <source>
        <dbReference type="Proteomes" id="UP000467700"/>
    </source>
</evidence>
<organism evidence="1 2">
    <name type="scientific">Cyclocybe aegerita</name>
    <name type="common">Black poplar mushroom</name>
    <name type="synonym">Agrocybe aegerita</name>
    <dbReference type="NCBI Taxonomy" id="1973307"/>
    <lineage>
        <taxon>Eukaryota</taxon>
        <taxon>Fungi</taxon>
        <taxon>Dikarya</taxon>
        <taxon>Basidiomycota</taxon>
        <taxon>Agaricomycotina</taxon>
        <taxon>Agaricomycetes</taxon>
        <taxon>Agaricomycetidae</taxon>
        <taxon>Agaricales</taxon>
        <taxon>Agaricineae</taxon>
        <taxon>Bolbitiaceae</taxon>
        <taxon>Cyclocybe</taxon>
    </lineage>
</organism>
<evidence type="ECO:0000313" key="1">
    <source>
        <dbReference type="EMBL" id="CAA7260392.1"/>
    </source>
</evidence>
<comment type="caution">
    <text evidence="1">The sequence shown here is derived from an EMBL/GenBank/DDBJ whole genome shotgun (WGS) entry which is preliminary data.</text>
</comment>
<gene>
    <name evidence="1" type="ORF">AAE3_LOCUS2655</name>
</gene>
<dbReference type="OrthoDB" id="2937708at2759"/>
<proteinExistence type="predicted"/>
<keyword evidence="2" id="KW-1185">Reference proteome</keyword>